<feature type="compositionally biased region" description="Basic and acidic residues" evidence="1">
    <location>
        <begin position="150"/>
        <end position="163"/>
    </location>
</feature>
<evidence type="ECO:0000313" key="4">
    <source>
        <dbReference type="Proteomes" id="UP000016462"/>
    </source>
</evidence>
<dbReference type="EMBL" id="ASHR01000021">
    <property type="protein sequence ID" value="ERG64510.1"/>
    <property type="molecule type" value="Genomic_DNA"/>
</dbReference>
<protein>
    <submittedName>
        <fullName evidence="3">Uncharacterized protein</fullName>
    </submittedName>
</protein>
<dbReference type="AlphaFoldDB" id="U1MV23"/>
<feature type="transmembrane region" description="Helical" evidence="2">
    <location>
        <begin position="73"/>
        <end position="95"/>
    </location>
</feature>
<evidence type="ECO:0000313" key="3">
    <source>
        <dbReference type="EMBL" id="ERG64510.1"/>
    </source>
</evidence>
<accession>U1MV23</accession>
<proteinExistence type="predicted"/>
<keyword evidence="4" id="KW-1185">Reference proteome</keyword>
<evidence type="ECO:0000256" key="1">
    <source>
        <dbReference type="SAM" id="MobiDB-lite"/>
    </source>
</evidence>
<comment type="caution">
    <text evidence="3">The sequence shown here is derived from an EMBL/GenBank/DDBJ whole genome shotgun (WGS) entry which is preliminary data.</text>
</comment>
<keyword evidence="2" id="KW-0812">Transmembrane</keyword>
<dbReference type="RefSeq" id="WP_021010399.1">
    <property type="nucleotide sequence ID" value="NZ_ASHR01000021.1"/>
</dbReference>
<keyword evidence="2" id="KW-0472">Membrane</keyword>
<feature type="transmembrane region" description="Helical" evidence="2">
    <location>
        <begin position="34"/>
        <end position="53"/>
    </location>
</feature>
<keyword evidence="2" id="KW-1133">Transmembrane helix</keyword>
<name>U1MV23_9MICO</name>
<sequence>MDATHDRTPQGDAAGDPEGTTEQLDVTVRRSPKYGAFAAAGALVGAVAAGLIAASMPQAVNENGVPVDTTPVIGLMVVAGFVVGGGLGALVAIIVDRALAKRTTATVAERVEVRRPDALPTAEDDALEARFERLGGADPGLADPAVPGAAERERGEDDRPGRA</sequence>
<dbReference type="Proteomes" id="UP000016462">
    <property type="component" value="Unassembled WGS sequence"/>
</dbReference>
<feature type="region of interest" description="Disordered" evidence="1">
    <location>
        <begin position="1"/>
        <end position="22"/>
    </location>
</feature>
<evidence type="ECO:0000256" key="2">
    <source>
        <dbReference type="SAM" id="Phobius"/>
    </source>
</evidence>
<organism evidence="3 4">
    <name type="scientific">Agrococcus pavilionensis RW1</name>
    <dbReference type="NCBI Taxonomy" id="1330458"/>
    <lineage>
        <taxon>Bacteria</taxon>
        <taxon>Bacillati</taxon>
        <taxon>Actinomycetota</taxon>
        <taxon>Actinomycetes</taxon>
        <taxon>Micrococcales</taxon>
        <taxon>Microbacteriaceae</taxon>
        <taxon>Agrococcus</taxon>
    </lineage>
</organism>
<feature type="region of interest" description="Disordered" evidence="1">
    <location>
        <begin position="133"/>
        <end position="163"/>
    </location>
</feature>
<gene>
    <name evidence="3" type="ORF">L332_08610</name>
</gene>
<reference evidence="3 4" key="1">
    <citation type="journal article" date="2013" name="Genome Announc.">
        <title>First draft genome sequence from a member of the genus agrococcus, isolated from modern microbialites.</title>
        <authorList>
            <person name="White R.A.III."/>
            <person name="Grassa C.J."/>
            <person name="Suttle C.A."/>
        </authorList>
    </citation>
    <scope>NUCLEOTIDE SEQUENCE [LARGE SCALE GENOMIC DNA]</scope>
    <source>
        <strain evidence="3 4">RW1</strain>
    </source>
</reference>